<dbReference type="PANTHER" id="PTHR11709:SF261">
    <property type="entry name" value="LACCASE"/>
    <property type="match status" value="1"/>
</dbReference>
<evidence type="ECO:0000256" key="9">
    <source>
        <dbReference type="ARBA" id="ARBA00022737"/>
    </source>
</evidence>
<dbReference type="GO" id="GO:0005507">
    <property type="term" value="F:copper ion binding"/>
    <property type="evidence" value="ECO:0007669"/>
    <property type="project" value="InterPro"/>
</dbReference>
<keyword evidence="18" id="KW-1185">Reference proteome</keyword>
<sequence length="492" mass="55487">MKKMGVFLEFIVAVVLIGLLLCVVEGKVHYYDFVLKDKNFTRLCETKSAMVVNGSLPGPVVYANKGDTVYVNVHNEGSFKVTIHWHGVKQPRIPWFDGPEYITQCPIQPGTNFTYEVIFTTEEGTVWWHAHNEWTRNTVHGAIVVYPEEGSSYPFPKPDAEEVLVLGSWYTYDVNLVVEEELTTGVELPVSDSYTINGQPGDFCRCSKESTYRWQVEYGKTYLLRIVNAIMTSQVFFAIAEHNVTIVGMDGAYLKPFISSYITIAPGQTMDVIVTANQPLGQYYMAARQNTVITIYSDYESTNVTAILEYKGNYTPSTSPTFPTDTLPLFADAHAGIIFREKLKSLHEQNVPKNITTKMYITGAINELNMSGFYTQDFPDVPLQFYNFTADDIPQNFVQPTLGTKVKVLEYGEEVEIVFQSSNILKAAQDHPMHLHGHSFYVVGTGLGNFDFEEDPKSYNLVDPPYLNTAILPMNGWLAVRFHAINPGTIFY</sequence>
<evidence type="ECO:0000256" key="10">
    <source>
        <dbReference type="ARBA" id="ARBA00023002"/>
    </source>
</evidence>
<evidence type="ECO:0000313" key="17">
    <source>
        <dbReference type="EMBL" id="EEF31821.1"/>
    </source>
</evidence>
<dbReference type="InterPro" id="IPR001117">
    <property type="entry name" value="Cu-oxidase_2nd"/>
</dbReference>
<organism evidence="17 18">
    <name type="scientific">Ricinus communis</name>
    <name type="common">Castor bean</name>
    <dbReference type="NCBI Taxonomy" id="3988"/>
    <lineage>
        <taxon>Eukaryota</taxon>
        <taxon>Viridiplantae</taxon>
        <taxon>Streptophyta</taxon>
        <taxon>Embryophyta</taxon>
        <taxon>Tracheophyta</taxon>
        <taxon>Spermatophyta</taxon>
        <taxon>Magnoliopsida</taxon>
        <taxon>eudicotyledons</taxon>
        <taxon>Gunneridae</taxon>
        <taxon>Pentapetalae</taxon>
        <taxon>rosids</taxon>
        <taxon>fabids</taxon>
        <taxon>Malpighiales</taxon>
        <taxon>Euphorbiaceae</taxon>
        <taxon>Acalyphoideae</taxon>
        <taxon>Acalypheae</taxon>
        <taxon>Ricinus</taxon>
    </lineage>
</organism>
<dbReference type="EMBL" id="EQ974216">
    <property type="protein sequence ID" value="EEF31821.1"/>
    <property type="molecule type" value="Genomic_DNA"/>
</dbReference>
<evidence type="ECO:0000256" key="11">
    <source>
        <dbReference type="ARBA" id="ARBA00023008"/>
    </source>
</evidence>
<evidence type="ECO:0000256" key="12">
    <source>
        <dbReference type="ARBA" id="ARBA00023180"/>
    </source>
</evidence>
<dbReference type="Pfam" id="PF07732">
    <property type="entry name" value="Cu-oxidase_3"/>
    <property type="match status" value="1"/>
</dbReference>
<dbReference type="GO" id="GO:0016491">
    <property type="term" value="F:oxidoreductase activity"/>
    <property type="evidence" value="ECO:0000318"/>
    <property type="project" value="GO_Central"/>
</dbReference>
<dbReference type="Pfam" id="PF07731">
    <property type="entry name" value="Cu-oxidase_2"/>
    <property type="match status" value="1"/>
</dbReference>
<dbReference type="InterPro" id="IPR008972">
    <property type="entry name" value="Cupredoxin"/>
</dbReference>
<dbReference type="PANTHER" id="PTHR11709">
    <property type="entry name" value="MULTI-COPPER OXIDASE"/>
    <property type="match status" value="1"/>
</dbReference>
<evidence type="ECO:0000259" key="14">
    <source>
        <dbReference type="Pfam" id="PF00394"/>
    </source>
</evidence>
<dbReference type="Gene3D" id="2.60.40.420">
    <property type="entry name" value="Cupredoxins - blue copper proteins"/>
    <property type="match status" value="3"/>
</dbReference>
<keyword evidence="6" id="KW-0052">Apoplast</keyword>
<evidence type="ECO:0000256" key="4">
    <source>
        <dbReference type="ARBA" id="ARBA00010609"/>
    </source>
</evidence>
<dbReference type="GO" id="GO:0048046">
    <property type="term" value="C:apoplast"/>
    <property type="evidence" value="ECO:0007669"/>
    <property type="project" value="UniProtKB-SubCell"/>
</dbReference>
<feature type="domain" description="Plastocyanin-like" evidence="14">
    <location>
        <begin position="163"/>
        <end position="313"/>
    </location>
</feature>
<dbReference type="SUPFAM" id="SSF49503">
    <property type="entry name" value="Cupredoxins"/>
    <property type="match status" value="3"/>
</dbReference>
<dbReference type="InterPro" id="IPR011707">
    <property type="entry name" value="Cu-oxidase-like_N"/>
</dbReference>
<evidence type="ECO:0000256" key="1">
    <source>
        <dbReference type="ARBA" id="ARBA00000349"/>
    </source>
</evidence>
<dbReference type="InParanoid" id="B9SX34"/>
<keyword evidence="9" id="KW-0677">Repeat</keyword>
<comment type="catalytic activity">
    <reaction evidence="1">
        <text>4 hydroquinone + O2 = 4 benzosemiquinone + 2 H2O</text>
        <dbReference type="Rhea" id="RHEA:11276"/>
        <dbReference type="ChEBI" id="CHEBI:15377"/>
        <dbReference type="ChEBI" id="CHEBI:15379"/>
        <dbReference type="ChEBI" id="CHEBI:17594"/>
        <dbReference type="ChEBI" id="CHEBI:17977"/>
        <dbReference type="EC" id="1.10.3.2"/>
    </reaction>
</comment>
<evidence type="ECO:0000256" key="3">
    <source>
        <dbReference type="ARBA" id="ARBA00004271"/>
    </source>
</evidence>
<evidence type="ECO:0000259" key="16">
    <source>
        <dbReference type="Pfam" id="PF07732"/>
    </source>
</evidence>
<evidence type="ECO:0000256" key="5">
    <source>
        <dbReference type="ARBA" id="ARBA00012297"/>
    </source>
</evidence>
<evidence type="ECO:0000256" key="6">
    <source>
        <dbReference type="ARBA" id="ARBA00022523"/>
    </source>
</evidence>
<dbReference type="InterPro" id="IPR034285">
    <property type="entry name" value="CuRO_2_LCC"/>
</dbReference>
<dbReference type="eggNOG" id="KOG1263">
    <property type="taxonomic scope" value="Eukaryota"/>
</dbReference>
<reference evidence="18" key="1">
    <citation type="journal article" date="2010" name="Nat. Biotechnol.">
        <title>Draft genome sequence of the oilseed species Ricinus communis.</title>
        <authorList>
            <person name="Chan A.P."/>
            <person name="Crabtree J."/>
            <person name="Zhao Q."/>
            <person name="Lorenzi H."/>
            <person name="Orvis J."/>
            <person name="Puiu D."/>
            <person name="Melake-Berhan A."/>
            <person name="Jones K.M."/>
            <person name="Redman J."/>
            <person name="Chen G."/>
            <person name="Cahoon E.B."/>
            <person name="Gedil M."/>
            <person name="Stanke M."/>
            <person name="Haas B.J."/>
            <person name="Wortman J.R."/>
            <person name="Fraser-Liggett C.M."/>
            <person name="Ravel J."/>
            <person name="Rabinowicz P.D."/>
        </authorList>
    </citation>
    <scope>NUCLEOTIDE SEQUENCE [LARGE SCALE GENOMIC DNA]</scope>
    <source>
        <strain evidence="18">cv. Hale</strain>
    </source>
</reference>
<gene>
    <name evidence="17" type="ORF">RCOM_0303500</name>
</gene>
<feature type="domain" description="Plastocyanin-like" evidence="15">
    <location>
        <begin position="396"/>
        <end position="491"/>
    </location>
</feature>
<dbReference type="GO" id="GO:0052716">
    <property type="term" value="F:hydroquinone:oxygen oxidoreductase activity"/>
    <property type="evidence" value="ECO:0007669"/>
    <property type="project" value="UniProtKB-EC"/>
</dbReference>
<keyword evidence="10 17" id="KW-0560">Oxidoreductase</keyword>
<dbReference type="CDD" id="cd13875">
    <property type="entry name" value="CuRO_2_LCC_plant"/>
    <property type="match status" value="1"/>
</dbReference>
<dbReference type="InterPro" id="IPR034288">
    <property type="entry name" value="CuRO_1_LCC"/>
</dbReference>
<name>B9SX34_RICCO</name>
<evidence type="ECO:0000256" key="8">
    <source>
        <dbReference type="ARBA" id="ARBA00022723"/>
    </source>
</evidence>
<evidence type="ECO:0000313" key="18">
    <source>
        <dbReference type="Proteomes" id="UP000008311"/>
    </source>
</evidence>
<keyword evidence="12" id="KW-0325">Glycoprotein</keyword>
<feature type="domain" description="Plastocyanin-like" evidence="16">
    <location>
        <begin position="36"/>
        <end position="149"/>
    </location>
</feature>
<dbReference type="CDD" id="cd13849">
    <property type="entry name" value="CuRO_1_LCC_plant"/>
    <property type="match status" value="1"/>
</dbReference>
<dbReference type="InterPro" id="IPR045087">
    <property type="entry name" value="Cu-oxidase_fam"/>
</dbReference>
<comment type="cofactor">
    <cofactor evidence="2">
        <name>Cu cation</name>
        <dbReference type="ChEBI" id="CHEBI:23378"/>
    </cofactor>
</comment>
<evidence type="ECO:0000259" key="15">
    <source>
        <dbReference type="Pfam" id="PF07731"/>
    </source>
</evidence>
<dbReference type="InterPro" id="IPR011706">
    <property type="entry name" value="Cu-oxidase_C"/>
</dbReference>
<keyword evidence="13" id="KW-0439">Lignin degradation</keyword>
<accession>B9SX34</accession>
<evidence type="ECO:0000256" key="2">
    <source>
        <dbReference type="ARBA" id="ARBA00001935"/>
    </source>
</evidence>
<dbReference type="GO" id="GO:0046274">
    <property type="term" value="P:lignin catabolic process"/>
    <property type="evidence" value="ECO:0007669"/>
    <property type="project" value="UniProtKB-KW"/>
</dbReference>
<dbReference type="Pfam" id="PF00394">
    <property type="entry name" value="Cu-oxidase"/>
    <property type="match status" value="1"/>
</dbReference>
<dbReference type="Proteomes" id="UP000008311">
    <property type="component" value="Unassembled WGS sequence"/>
</dbReference>
<evidence type="ECO:0000256" key="7">
    <source>
        <dbReference type="ARBA" id="ARBA00022525"/>
    </source>
</evidence>
<protein>
    <recommendedName>
        <fullName evidence="5">laccase</fullName>
        <ecNumber evidence="5">1.10.3.2</ecNumber>
    </recommendedName>
</protein>
<keyword evidence="11" id="KW-0186">Copper</keyword>
<proteinExistence type="inferred from homology"/>
<keyword evidence="7" id="KW-0964">Secreted</keyword>
<evidence type="ECO:0000256" key="13">
    <source>
        <dbReference type="ARBA" id="ARBA00023185"/>
    </source>
</evidence>
<keyword evidence="8" id="KW-0479">Metal-binding</keyword>
<comment type="subcellular location">
    <subcellularLocation>
        <location evidence="3">Secreted</location>
        <location evidence="3">Extracellular space</location>
        <location evidence="3">Apoplast</location>
    </subcellularLocation>
</comment>
<dbReference type="AlphaFoldDB" id="B9SX34"/>
<comment type="similarity">
    <text evidence="4">Belongs to the multicopper oxidase family.</text>
</comment>
<dbReference type="EC" id="1.10.3.2" evidence="5"/>